<protein>
    <recommendedName>
        <fullName evidence="3">Glucosamine--fructose-6-phosphate aminotransferase (Isomerizing)</fullName>
    </recommendedName>
</protein>
<sequence length="322" mass="32231">METIAFADAIARQPATLRAALRAVRDGLPGLPAVTADPTARLAILAMGASVHAAQALTAYATAAGRSVANHDASQVGPATTVADWYLAISESGRSPEPLAALAGRTPSVALTNVPESPVGRAADAVLSLGGLPDAGVYVTGYTATVAALALLGERAGLPGAAAGLDEVPDAVAALLAGPHAALERLADAAPRCVESVGGGVSFAAASELALLMREAARTPGAAHTPATFVHGPAESLERSDLLVLWGPDPLGIADRFAGEVPTLRVSAAPDADLRLPDLPPMASAVLEGVAAQLIVAPLAGRGFDVGTFRHEFSATKLRPGA</sequence>
<dbReference type="PANTHER" id="PTHR10937:SF17">
    <property type="entry name" value="GLUCOSAMINE-FRUCTOSE-6-PHOSPHATE AMINOTRANSFERASE"/>
    <property type="match status" value="1"/>
</dbReference>
<gene>
    <name evidence="1" type="ORF">G7070_14030</name>
</gene>
<accession>A0A6G7Y8M7</accession>
<evidence type="ECO:0000313" key="2">
    <source>
        <dbReference type="Proteomes" id="UP000501058"/>
    </source>
</evidence>
<dbReference type="Gene3D" id="3.40.50.10490">
    <property type="entry name" value="Glucose-6-phosphate isomerase like protein, domain 1"/>
    <property type="match status" value="2"/>
</dbReference>
<dbReference type="GO" id="GO:0006047">
    <property type="term" value="P:UDP-N-acetylglucosamine metabolic process"/>
    <property type="evidence" value="ECO:0007669"/>
    <property type="project" value="TreeGrafter"/>
</dbReference>
<reference evidence="1 2" key="1">
    <citation type="submission" date="2020-03" db="EMBL/GenBank/DDBJ databases">
        <title>Propioniciclava sp. nov., isolated from Hydrophilus acuminatus.</title>
        <authorList>
            <person name="Hyun D.-W."/>
            <person name="Bae J.-W."/>
        </authorList>
    </citation>
    <scope>NUCLEOTIDE SEQUENCE [LARGE SCALE GENOMIC DNA]</scope>
    <source>
        <strain evidence="1 2">HDW11</strain>
    </source>
</reference>
<dbReference type="AlphaFoldDB" id="A0A6G7Y8M7"/>
<dbReference type="EMBL" id="CP049865">
    <property type="protein sequence ID" value="QIK73172.1"/>
    <property type="molecule type" value="Genomic_DNA"/>
</dbReference>
<evidence type="ECO:0000313" key="1">
    <source>
        <dbReference type="EMBL" id="QIK73172.1"/>
    </source>
</evidence>
<dbReference type="GO" id="GO:0006487">
    <property type="term" value="P:protein N-linked glycosylation"/>
    <property type="evidence" value="ECO:0007669"/>
    <property type="project" value="TreeGrafter"/>
</dbReference>
<evidence type="ECO:0008006" key="3">
    <source>
        <dbReference type="Google" id="ProtNLM"/>
    </source>
</evidence>
<dbReference type="SUPFAM" id="SSF53697">
    <property type="entry name" value="SIS domain"/>
    <property type="match status" value="1"/>
</dbReference>
<dbReference type="GO" id="GO:0006002">
    <property type="term" value="P:fructose 6-phosphate metabolic process"/>
    <property type="evidence" value="ECO:0007669"/>
    <property type="project" value="TreeGrafter"/>
</dbReference>
<organism evidence="1 2">
    <name type="scientific">Propioniciclava coleopterorum</name>
    <dbReference type="NCBI Taxonomy" id="2714937"/>
    <lineage>
        <taxon>Bacteria</taxon>
        <taxon>Bacillati</taxon>
        <taxon>Actinomycetota</taxon>
        <taxon>Actinomycetes</taxon>
        <taxon>Propionibacteriales</taxon>
        <taxon>Propionibacteriaceae</taxon>
        <taxon>Propioniciclava</taxon>
    </lineage>
</organism>
<keyword evidence="2" id="KW-1185">Reference proteome</keyword>
<proteinExistence type="predicted"/>
<dbReference type="PANTHER" id="PTHR10937">
    <property type="entry name" value="GLUCOSAMINE--FRUCTOSE-6-PHOSPHATE AMINOTRANSFERASE, ISOMERIZING"/>
    <property type="match status" value="1"/>
</dbReference>
<dbReference type="GO" id="GO:0004360">
    <property type="term" value="F:glutamine-fructose-6-phosphate transaminase (isomerizing) activity"/>
    <property type="evidence" value="ECO:0007669"/>
    <property type="project" value="TreeGrafter"/>
</dbReference>
<dbReference type="InterPro" id="IPR046348">
    <property type="entry name" value="SIS_dom_sf"/>
</dbReference>
<name>A0A6G7Y8M7_9ACTN</name>
<dbReference type="KEGG" id="prv:G7070_14030"/>
<dbReference type="Proteomes" id="UP000501058">
    <property type="component" value="Chromosome"/>
</dbReference>
<dbReference type="RefSeq" id="WP_166234243.1">
    <property type="nucleotide sequence ID" value="NZ_CP049865.1"/>
</dbReference>
<dbReference type="GO" id="GO:0097367">
    <property type="term" value="F:carbohydrate derivative binding"/>
    <property type="evidence" value="ECO:0007669"/>
    <property type="project" value="InterPro"/>
</dbReference>